<feature type="compositionally biased region" description="Gly residues" evidence="1">
    <location>
        <begin position="7"/>
        <end position="18"/>
    </location>
</feature>
<accession>A0AA88ALI9</accession>
<protein>
    <recommendedName>
        <fullName evidence="2">GBF-interacting protein 1 N-terminal domain-containing protein</fullName>
    </recommendedName>
</protein>
<keyword evidence="4" id="KW-1185">Reference proteome</keyword>
<dbReference type="Gene3D" id="1.10.8.10">
    <property type="entry name" value="DNA helicase RuvA subunit, C-terminal domain"/>
    <property type="match status" value="1"/>
</dbReference>
<comment type="caution">
    <text evidence="3">The sequence shown here is derived from an EMBL/GenBank/DDBJ whole genome shotgun (WGS) entry which is preliminary data.</text>
</comment>
<feature type="region of interest" description="Disordered" evidence="1">
    <location>
        <begin position="72"/>
        <end position="110"/>
    </location>
</feature>
<dbReference type="PANTHER" id="PTHR46445">
    <property type="entry name" value="RNA POLYMERASE II DEGRADATION FACTOR-LIKE PROTEIN (DUF1296)"/>
    <property type="match status" value="1"/>
</dbReference>
<dbReference type="PANTHER" id="PTHR46445:SF7">
    <property type="entry name" value="GBF-INTERACTING PROTEIN 1 N-TERMINAL DOMAIN-CONTAINING PROTEIN"/>
    <property type="match status" value="1"/>
</dbReference>
<evidence type="ECO:0000256" key="1">
    <source>
        <dbReference type="SAM" id="MobiDB-lite"/>
    </source>
</evidence>
<proteinExistence type="predicted"/>
<feature type="region of interest" description="Disordered" evidence="1">
    <location>
        <begin position="352"/>
        <end position="387"/>
    </location>
</feature>
<evidence type="ECO:0000313" key="3">
    <source>
        <dbReference type="EMBL" id="GMN54934.1"/>
    </source>
</evidence>
<dbReference type="Pfam" id="PF06972">
    <property type="entry name" value="GIP1_N"/>
    <property type="match status" value="1"/>
</dbReference>
<name>A0AA88ALI9_FICCA</name>
<sequence>MRSESKNGGGGGGGGGVGLSSEKDSPATKKMIQSLKEIVNCPDSEIYAALKECNMDPDDAVNRLLSQDTFHEVKSKRERRKEMKETQELRPRVNYSGSSRGTGNRSASERYSGWRASIQTGYEEMSNTAHKGENAWVTPSQSYLTADVKGEIASHQPSSYSDSSSTDSRGQLIGTGGAISAAIQPSSGCQSAWLLASAGHLSMADVVRLGRHSSKSSQISPEASYTHPDAVTENSYDHYPKPPSQVSAPIQEESHHDLHTQNASNLSRTIYKSDVTSGQKAFLDEWPVIEHPSAATSSNLDESVGPDADIYSNQSNYYSNGSKLSRNCLSDRVQSSDWNVTDENITTDHIVSASASSGQKSVTNDSVASQCDDSEPGSGSNLSDPNYSAPLTDKVIAVPSAAAKLQHLSLGEEEPVSNCAVVLPSHLQALAADCSHLSFGTYKSGNSSASTAPFSSNQLKEDRQEDPETLDGLSAGPLETRHEGFYLVSINHTPYVMSSDVFSFPFLLCLIHRKVGYDANESLGSLCSAHKTMADSINYDLNASFHSELTKQDLPEATPGSEFNKPSLHDSNVENIEKSTPELSFARTDPNFRNVPVHNEMFMLDYLFLNHTKAVEKKMRICKAYKTYLDSKSSDSLLSNIQSLRGPDSLHAQLLMKQSIPSRHVNAVSSMNSSSISFPEDRKPPPGTFSLSAASSVLPQHRIANSHPTFPLEQPSNNMISYSGLPQSYSHLPSAFQQSYPGSDKISAADLKYNVPQYGSSMNRFPGASATTGYGSYGMSGNVPGSFLHDSPPMIRNSGYDDLFHRQFKEVDHFNPLQQNSSSSTWNHGPSLSKLPSAQEIAYYNLLGQNVQYSGYRQDQQQPSQSYGGLGYSDFYRSQTREHQQQNLGSSSSGGTQDLLSQQLHQLWRQH</sequence>
<organism evidence="3 4">
    <name type="scientific">Ficus carica</name>
    <name type="common">Common fig</name>
    <dbReference type="NCBI Taxonomy" id="3494"/>
    <lineage>
        <taxon>Eukaryota</taxon>
        <taxon>Viridiplantae</taxon>
        <taxon>Streptophyta</taxon>
        <taxon>Embryophyta</taxon>
        <taxon>Tracheophyta</taxon>
        <taxon>Spermatophyta</taxon>
        <taxon>Magnoliopsida</taxon>
        <taxon>eudicotyledons</taxon>
        <taxon>Gunneridae</taxon>
        <taxon>Pentapetalae</taxon>
        <taxon>rosids</taxon>
        <taxon>fabids</taxon>
        <taxon>Rosales</taxon>
        <taxon>Moraceae</taxon>
        <taxon>Ficeae</taxon>
        <taxon>Ficus</taxon>
    </lineage>
</organism>
<dbReference type="SUPFAM" id="SSF46934">
    <property type="entry name" value="UBA-like"/>
    <property type="match status" value="1"/>
</dbReference>
<feature type="compositionally biased region" description="Polar residues" evidence="1">
    <location>
        <begin position="95"/>
        <end position="106"/>
    </location>
</feature>
<dbReference type="EMBL" id="BTGU01000054">
    <property type="protein sequence ID" value="GMN54934.1"/>
    <property type="molecule type" value="Genomic_DNA"/>
</dbReference>
<feature type="region of interest" description="Disordered" evidence="1">
    <location>
        <begin position="1"/>
        <end position="30"/>
    </location>
</feature>
<dbReference type="InterPro" id="IPR009060">
    <property type="entry name" value="UBA-like_sf"/>
</dbReference>
<dbReference type="Gramene" id="FCD_00026790-RA">
    <property type="protein sequence ID" value="FCD_00026790-RA:cds"/>
    <property type="gene ID" value="FCD_00026790"/>
</dbReference>
<feature type="region of interest" description="Disordered" evidence="1">
    <location>
        <begin position="213"/>
        <end position="255"/>
    </location>
</feature>
<feature type="compositionally biased region" description="Polar residues" evidence="1">
    <location>
        <begin position="446"/>
        <end position="458"/>
    </location>
</feature>
<reference evidence="3" key="1">
    <citation type="submission" date="2023-07" db="EMBL/GenBank/DDBJ databases">
        <title>draft genome sequence of fig (Ficus carica).</title>
        <authorList>
            <person name="Takahashi T."/>
            <person name="Nishimura K."/>
        </authorList>
    </citation>
    <scope>NUCLEOTIDE SEQUENCE</scope>
</reference>
<feature type="compositionally biased region" description="Basic and acidic residues" evidence="1">
    <location>
        <begin position="72"/>
        <end position="91"/>
    </location>
</feature>
<evidence type="ECO:0000313" key="4">
    <source>
        <dbReference type="Proteomes" id="UP001187192"/>
    </source>
</evidence>
<evidence type="ECO:0000259" key="2">
    <source>
        <dbReference type="Pfam" id="PF06972"/>
    </source>
</evidence>
<feature type="domain" description="GBF-interacting protein 1 N-terminal" evidence="2">
    <location>
        <begin position="28"/>
        <end position="82"/>
    </location>
</feature>
<dbReference type="Proteomes" id="UP001187192">
    <property type="component" value="Unassembled WGS sequence"/>
</dbReference>
<gene>
    <name evidence="3" type="ORF">TIFTF001_024054</name>
</gene>
<dbReference type="InterPro" id="IPR009719">
    <property type="entry name" value="GIP1_N"/>
</dbReference>
<feature type="compositionally biased region" description="Polar residues" evidence="1">
    <location>
        <begin position="352"/>
        <end position="386"/>
    </location>
</feature>
<feature type="region of interest" description="Disordered" evidence="1">
    <location>
        <begin position="446"/>
        <end position="476"/>
    </location>
</feature>
<dbReference type="AlphaFoldDB" id="A0AA88ALI9"/>